<dbReference type="GO" id="GO:0005125">
    <property type="term" value="F:cytokine activity"/>
    <property type="evidence" value="ECO:0007669"/>
    <property type="project" value="TreeGrafter"/>
</dbReference>
<evidence type="ECO:0000256" key="5">
    <source>
        <dbReference type="ARBA" id="ARBA00023030"/>
    </source>
</evidence>
<dbReference type="GO" id="GO:0008083">
    <property type="term" value="F:growth factor activity"/>
    <property type="evidence" value="ECO:0007669"/>
    <property type="project" value="UniProtKB-KW"/>
</dbReference>
<dbReference type="CDD" id="cd13752">
    <property type="entry name" value="TGF_beta_INHB"/>
    <property type="match status" value="1"/>
</dbReference>
<comment type="caution">
    <text evidence="11">The sequence shown here is derived from an EMBL/GenBank/DDBJ whole genome shotgun (WGS) entry which is preliminary data.</text>
</comment>
<feature type="region of interest" description="Disordered" evidence="9">
    <location>
        <begin position="1"/>
        <end position="32"/>
    </location>
</feature>
<evidence type="ECO:0000256" key="2">
    <source>
        <dbReference type="ARBA" id="ARBA00006656"/>
    </source>
</evidence>
<comment type="subcellular location">
    <subcellularLocation>
        <location evidence="1">Secreted</location>
    </subcellularLocation>
</comment>
<dbReference type="InterPro" id="IPR001111">
    <property type="entry name" value="TGF-b_propeptide"/>
</dbReference>
<dbReference type="InterPro" id="IPR029034">
    <property type="entry name" value="Cystine-knot_cytokine"/>
</dbReference>
<reference evidence="11 12" key="1">
    <citation type="submission" date="2023-03" db="EMBL/GenBank/DDBJ databases">
        <title>High-quality genome of Scylla paramamosain provides insights in environmental adaptation.</title>
        <authorList>
            <person name="Zhang L."/>
        </authorList>
    </citation>
    <scope>NUCLEOTIDE SEQUENCE [LARGE SCALE GENOMIC DNA]</scope>
    <source>
        <strain evidence="11">LZ_2023a</strain>
        <tissue evidence="11">Muscle</tissue>
    </source>
</reference>
<evidence type="ECO:0000256" key="9">
    <source>
        <dbReference type="SAM" id="MobiDB-lite"/>
    </source>
</evidence>
<feature type="compositionally biased region" description="Pro residues" evidence="9">
    <location>
        <begin position="407"/>
        <end position="422"/>
    </location>
</feature>
<proteinExistence type="inferred from homology"/>
<feature type="compositionally biased region" description="Gly residues" evidence="9">
    <location>
        <begin position="436"/>
        <end position="454"/>
    </location>
</feature>
<name>A0AAW0UBD9_SCYPA</name>
<feature type="domain" description="TGF-beta family profile" evidence="10">
    <location>
        <begin position="180"/>
        <end position="299"/>
    </location>
</feature>
<dbReference type="AlphaFoldDB" id="A0AAW0UBD9"/>
<feature type="compositionally biased region" description="Pro residues" evidence="9">
    <location>
        <begin position="373"/>
        <end position="398"/>
    </location>
</feature>
<evidence type="ECO:0000256" key="6">
    <source>
        <dbReference type="ARBA" id="ARBA00023157"/>
    </source>
</evidence>
<dbReference type="InterPro" id="IPR017948">
    <property type="entry name" value="TGFb_CS"/>
</dbReference>
<feature type="compositionally biased region" description="Pro residues" evidence="9">
    <location>
        <begin position="10"/>
        <end position="29"/>
    </location>
</feature>
<keyword evidence="5 8" id="KW-0339">Growth factor</keyword>
<protein>
    <recommendedName>
        <fullName evidence="10">TGF-beta family profile domain-containing protein</fullName>
    </recommendedName>
</protein>
<evidence type="ECO:0000259" key="10">
    <source>
        <dbReference type="PROSITE" id="PS51362"/>
    </source>
</evidence>
<dbReference type="InterPro" id="IPR001839">
    <property type="entry name" value="TGF-b_C"/>
</dbReference>
<evidence type="ECO:0000313" key="11">
    <source>
        <dbReference type="EMBL" id="KAK8397360.1"/>
    </source>
</evidence>
<organism evidence="11 12">
    <name type="scientific">Scylla paramamosain</name>
    <name type="common">Mud crab</name>
    <dbReference type="NCBI Taxonomy" id="85552"/>
    <lineage>
        <taxon>Eukaryota</taxon>
        <taxon>Metazoa</taxon>
        <taxon>Ecdysozoa</taxon>
        <taxon>Arthropoda</taxon>
        <taxon>Crustacea</taxon>
        <taxon>Multicrustacea</taxon>
        <taxon>Malacostraca</taxon>
        <taxon>Eumalacostraca</taxon>
        <taxon>Eucarida</taxon>
        <taxon>Decapoda</taxon>
        <taxon>Pleocyemata</taxon>
        <taxon>Brachyura</taxon>
        <taxon>Eubrachyura</taxon>
        <taxon>Portunoidea</taxon>
        <taxon>Portunidae</taxon>
        <taxon>Portuninae</taxon>
        <taxon>Scylla</taxon>
    </lineage>
</organism>
<dbReference type="PROSITE" id="PS00250">
    <property type="entry name" value="TGF_BETA_1"/>
    <property type="match status" value="1"/>
</dbReference>
<dbReference type="Pfam" id="PF00688">
    <property type="entry name" value="TGFb_propeptide"/>
    <property type="match status" value="1"/>
</dbReference>
<gene>
    <name evidence="11" type="ORF">O3P69_004817</name>
</gene>
<dbReference type="Gene3D" id="2.10.90.10">
    <property type="entry name" value="Cystine-knot cytokines"/>
    <property type="match status" value="1"/>
</dbReference>
<feature type="compositionally biased region" description="Pro residues" evidence="9">
    <location>
        <begin position="307"/>
        <end position="319"/>
    </location>
</feature>
<evidence type="ECO:0000256" key="1">
    <source>
        <dbReference type="ARBA" id="ARBA00004613"/>
    </source>
</evidence>
<dbReference type="Pfam" id="PF00019">
    <property type="entry name" value="TGF_beta"/>
    <property type="match status" value="1"/>
</dbReference>
<keyword evidence="3" id="KW-0964">Secreted</keyword>
<feature type="region of interest" description="Disordered" evidence="9">
    <location>
        <begin position="373"/>
        <end position="466"/>
    </location>
</feature>
<comment type="similarity">
    <text evidence="2 8">Belongs to the TGF-beta family.</text>
</comment>
<dbReference type="EMBL" id="JARAKH010000014">
    <property type="protein sequence ID" value="KAK8397360.1"/>
    <property type="molecule type" value="Genomic_DNA"/>
</dbReference>
<keyword evidence="6" id="KW-1015">Disulfide bond</keyword>
<dbReference type="PANTHER" id="PTHR11848">
    <property type="entry name" value="TGF-BETA FAMILY"/>
    <property type="match status" value="1"/>
</dbReference>
<evidence type="ECO:0000313" key="12">
    <source>
        <dbReference type="Proteomes" id="UP001487740"/>
    </source>
</evidence>
<dbReference type="InterPro" id="IPR015615">
    <property type="entry name" value="TGF-beta-rel"/>
</dbReference>
<evidence type="ECO:0000256" key="4">
    <source>
        <dbReference type="ARBA" id="ARBA00022729"/>
    </source>
</evidence>
<dbReference type="PROSITE" id="PS51362">
    <property type="entry name" value="TGF_BETA_2"/>
    <property type="match status" value="1"/>
</dbReference>
<dbReference type="Gene3D" id="2.60.120.970">
    <property type="match status" value="1"/>
</dbReference>
<evidence type="ECO:0000256" key="8">
    <source>
        <dbReference type="RuleBase" id="RU000354"/>
    </source>
</evidence>
<evidence type="ECO:0000256" key="3">
    <source>
        <dbReference type="ARBA" id="ARBA00022525"/>
    </source>
</evidence>
<dbReference type="FunFam" id="2.10.90.10:FF:000005">
    <property type="entry name" value="Inhibin beta A chain"/>
    <property type="match status" value="1"/>
</dbReference>
<keyword evidence="4" id="KW-0732">Signal</keyword>
<keyword evidence="7" id="KW-0325">Glycoprotein</keyword>
<accession>A0AAW0UBD9</accession>
<dbReference type="SMART" id="SM00204">
    <property type="entry name" value="TGFB"/>
    <property type="match status" value="1"/>
</dbReference>
<dbReference type="GO" id="GO:0005615">
    <property type="term" value="C:extracellular space"/>
    <property type="evidence" value="ECO:0007669"/>
    <property type="project" value="TreeGrafter"/>
</dbReference>
<feature type="region of interest" description="Disordered" evidence="9">
    <location>
        <begin position="302"/>
        <end position="339"/>
    </location>
</feature>
<keyword evidence="12" id="KW-1185">Reference proteome</keyword>
<dbReference type="PANTHER" id="PTHR11848:SF309">
    <property type="entry name" value="INHIBIN BETA CHAIN"/>
    <property type="match status" value="1"/>
</dbReference>
<dbReference type="PRINTS" id="PR00669">
    <property type="entry name" value="INHIBINA"/>
</dbReference>
<evidence type="ECO:0000256" key="7">
    <source>
        <dbReference type="ARBA" id="ARBA00023180"/>
    </source>
</evidence>
<sequence length="466" mass="50780">MFTSRRGTSAPPPPVPLPTPTKRPSPPGPQVNNYTLLEFTQSEADVTSLRVTEAMLWVFLRRPPGARHHDPTRSKTMLWVFRVPPGDVRKGPSAQLVTSLHLSASHVGWHRLDVTSAVQRWFARPGERLRLLVDCSSCSGELEAALFTARKLKGAHKPGSRRSEASHRPFLVVHTAPTPSRRLSRRALQCDKDTKMCCKQNLFISFRELGWDDWIIAPTGYNANYCKGSCASVFRTLDAFPHFHSQVMEEVRRHRPAGSLEQCCAPTKLSPMSLIYQDEYSNIIKRNVPRMVVEECGWTREAGAAAPPRPAPPRPPLPPHLTAAPPTARSHVQAPLPRPPPPVCRLTRLPPPAAHVSAHCVCAHQPVFTRPPTAPCRPPTTPTLPPAGAPVRPEPPPVAATRSTPRSTPPRPTPPPQRPPPNRDAARPHSPHPAGLRGGAARGGLPGCGAGRGGAACREASKCDNN</sequence>
<dbReference type="Proteomes" id="UP001487740">
    <property type="component" value="Unassembled WGS sequence"/>
</dbReference>
<dbReference type="SUPFAM" id="SSF57501">
    <property type="entry name" value="Cystine-knot cytokines"/>
    <property type="match status" value="1"/>
</dbReference>